<dbReference type="Pfam" id="PF13365">
    <property type="entry name" value="Trypsin_2"/>
    <property type="match status" value="1"/>
</dbReference>
<gene>
    <name evidence="1" type="ORF">DFP89_103208</name>
</gene>
<organism evidence="1 2">
    <name type="scientific">Paracoccus lutimaris</name>
    <dbReference type="NCBI Taxonomy" id="1490030"/>
    <lineage>
        <taxon>Bacteria</taxon>
        <taxon>Pseudomonadati</taxon>
        <taxon>Pseudomonadota</taxon>
        <taxon>Alphaproteobacteria</taxon>
        <taxon>Rhodobacterales</taxon>
        <taxon>Paracoccaceae</taxon>
        <taxon>Paracoccus</taxon>
    </lineage>
</organism>
<dbReference type="RefSeq" id="WP_181870250.1">
    <property type="nucleotide sequence ID" value="NZ_QPJL01000003.1"/>
</dbReference>
<dbReference type="AlphaFoldDB" id="A0A368Z9R5"/>
<accession>A0A368Z9R5</accession>
<comment type="caution">
    <text evidence="1">The sequence shown here is derived from an EMBL/GenBank/DDBJ whole genome shotgun (WGS) entry which is preliminary data.</text>
</comment>
<keyword evidence="2" id="KW-1185">Reference proteome</keyword>
<dbReference type="PROSITE" id="PS00672">
    <property type="entry name" value="V8_HIS"/>
    <property type="match status" value="1"/>
</dbReference>
<dbReference type="InterPro" id="IPR043504">
    <property type="entry name" value="Peptidase_S1_PA_chymotrypsin"/>
</dbReference>
<proteinExistence type="predicted"/>
<dbReference type="SUPFAM" id="SSF50494">
    <property type="entry name" value="Trypsin-like serine proteases"/>
    <property type="match status" value="1"/>
</dbReference>
<evidence type="ECO:0000313" key="1">
    <source>
        <dbReference type="EMBL" id="RCW87204.1"/>
    </source>
</evidence>
<name>A0A368Z9R5_9RHOB</name>
<dbReference type="Proteomes" id="UP000253345">
    <property type="component" value="Unassembled WGS sequence"/>
</dbReference>
<evidence type="ECO:0000313" key="2">
    <source>
        <dbReference type="Proteomes" id="UP000253345"/>
    </source>
</evidence>
<protein>
    <submittedName>
        <fullName evidence="1">Trypsin-like peptidase</fullName>
    </submittedName>
</protein>
<reference evidence="1 2" key="1">
    <citation type="submission" date="2018-07" db="EMBL/GenBank/DDBJ databases">
        <title>Genomic Encyclopedia of Type Strains, Phase III (KMG-III): the genomes of soil and plant-associated and newly described type strains.</title>
        <authorList>
            <person name="Whitman W."/>
        </authorList>
    </citation>
    <scope>NUCLEOTIDE SEQUENCE [LARGE SCALE GENOMIC DNA]</scope>
    <source>
        <strain evidence="1 2">CECT 8525</strain>
    </source>
</reference>
<dbReference type="EMBL" id="QPJL01000003">
    <property type="protein sequence ID" value="RCW87204.1"/>
    <property type="molecule type" value="Genomic_DNA"/>
</dbReference>
<dbReference type="Gene3D" id="2.40.10.10">
    <property type="entry name" value="Trypsin-like serine proteases"/>
    <property type="match status" value="2"/>
</dbReference>
<dbReference type="InterPro" id="IPR028301">
    <property type="entry name" value="V8_his_AS"/>
</dbReference>
<dbReference type="InterPro" id="IPR009003">
    <property type="entry name" value="Peptidase_S1_PA"/>
</dbReference>
<sequence>MNVAEDGGSAHALLSEAEARILASHVTGTRPRVAAIFDDLARRSGAVGARDFKTVALGLLGIDAIAAAIMQVDGNGYLDRFLTELSEHGMIDLNAAIRAREAAGGAGAEMALPIERVMPQDASGFRISPQGWTPQMAQWVDMSRLMTGMSQAMRRLCVVRVGENGHDDHTGTGFLIGPQTVLTNWHVVCSLIDPATGHARKGTAANLICEFDHLKRGVGAIHTAVEDWLVDFSPMSLASLGQGKRYPDMTTLRGHALDFCAIRLAGAPGRMRGWFDLSQPGQINEKAELVFVLQHPSGVPQLVAAGMDAKVDPAEADFLRHQARTDDGSSGGLCLDHKQRAIGLHHAEVKAIKDGKLVFAYNRAVLIGAIHRVCPHLGDADPMHDRISILTTGERAVIGRAETQRRIRAMAGKTERPVLYLRGAPRSGKTFSAELLRDCVEAGQHVIVSLSPAALPPSARDLAALILDRAGARPELIAALPQPETPHGTDAAWLTSRLFPDFRRSLYDLLQTDTAPSRLLWLVLDQLGQGDIPQTSARDFLDLLYAEAQRSDRIRVLLIGLSAPLPGLDPLRAATEDIAAPDNIDQQDIETCIAHLLTSHGIAPLPDEIRRHGQLIQAAADLLAETGASRPRLERLSDVLAGIYLKAARNWT</sequence>